<sequence length="52" mass="5806">MQNNAVEKQGYSQNSLISPLPPKRATYLNIPPLNHRLSAGQTRRTANHPARP</sequence>
<accession>A8AQZ8</accession>
<dbReference type="AlphaFoldDB" id="A8AQZ8"/>
<evidence type="ECO:0000256" key="1">
    <source>
        <dbReference type="SAM" id="MobiDB-lite"/>
    </source>
</evidence>
<proteinExistence type="predicted"/>
<evidence type="ECO:0000313" key="2">
    <source>
        <dbReference type="EMBL" id="ABV15911.1"/>
    </source>
</evidence>
<dbReference type="Proteomes" id="UP000008148">
    <property type="component" value="Chromosome"/>
</dbReference>
<gene>
    <name evidence="2" type="ordered locus">CKO_04867</name>
</gene>
<evidence type="ECO:0000313" key="3">
    <source>
        <dbReference type="Proteomes" id="UP000008148"/>
    </source>
</evidence>
<dbReference type="HOGENOM" id="CLU_3078174_0_0_6"/>
<keyword evidence="3" id="KW-1185">Reference proteome</keyword>
<name>A8AQZ8_CITK8</name>
<dbReference type="EMBL" id="CP000822">
    <property type="protein sequence ID" value="ABV15911.1"/>
    <property type="molecule type" value="Genomic_DNA"/>
</dbReference>
<protein>
    <submittedName>
        <fullName evidence="2">Uncharacterized protein</fullName>
    </submittedName>
</protein>
<reference evidence="2 3" key="1">
    <citation type="submission" date="2007-08" db="EMBL/GenBank/DDBJ databases">
        <authorList>
            <consortium name="The Citrobacter koseri Genome Sequencing Project"/>
            <person name="McClelland M."/>
            <person name="Sanderson E.K."/>
            <person name="Porwollik S."/>
            <person name="Spieth J."/>
            <person name="Clifton W.S."/>
            <person name="Latreille P."/>
            <person name="Courtney L."/>
            <person name="Wang C."/>
            <person name="Pepin K."/>
            <person name="Bhonagiri V."/>
            <person name="Nash W."/>
            <person name="Johnson M."/>
            <person name="Thiruvilangam P."/>
            <person name="Wilson R."/>
        </authorList>
    </citation>
    <scope>NUCLEOTIDE SEQUENCE [LARGE SCALE GENOMIC DNA]</scope>
    <source>
        <strain evidence="3">ATCC BAA-895 / CDC 4225-83 / SGSC4696</strain>
    </source>
</reference>
<feature type="region of interest" description="Disordered" evidence="1">
    <location>
        <begin position="1"/>
        <end position="52"/>
    </location>
</feature>
<dbReference type="STRING" id="290338.CKO_04867"/>
<organism evidence="2 3">
    <name type="scientific">Citrobacter koseri (strain ATCC BAA-895 / CDC 4225-83 / SGSC4696)</name>
    <dbReference type="NCBI Taxonomy" id="290338"/>
    <lineage>
        <taxon>Bacteria</taxon>
        <taxon>Pseudomonadati</taxon>
        <taxon>Pseudomonadota</taxon>
        <taxon>Gammaproteobacteria</taxon>
        <taxon>Enterobacterales</taxon>
        <taxon>Enterobacteriaceae</taxon>
        <taxon>Citrobacter</taxon>
    </lineage>
</organism>
<feature type="compositionally biased region" description="Polar residues" evidence="1">
    <location>
        <begin position="1"/>
        <end position="17"/>
    </location>
</feature>
<dbReference type="KEGG" id="cko:CKO_04867"/>